<proteinExistence type="predicted"/>
<reference evidence="2" key="1">
    <citation type="submission" date="2022-11" db="EMBL/GenBank/DDBJ databases">
        <authorList>
            <person name="Petersen C."/>
        </authorList>
    </citation>
    <scope>NUCLEOTIDE SEQUENCE</scope>
    <source>
        <strain evidence="2">IBT 23319</strain>
    </source>
</reference>
<comment type="caution">
    <text evidence="2">The sequence shown here is derived from an EMBL/GenBank/DDBJ whole genome shotgun (WGS) entry which is preliminary data.</text>
</comment>
<sequence length="225" mass="25806">MSVHVEQSTQHGSPEKKKAEEPIVWTYNKVLLLMQIIRAWIERDVPASQMGIFFVEVLYQTDKHMNSRVTKLVDTNETYEKIAKTVVEFFQIRDEWLQPLWTELNPGDPDLRPGIEYSPEPMTENSVTSDLVHEYEGSLLFAPKPVRCVHWPLFPSKEELQTTLNRKNSEEDSEEDDLNQVDDHTDGDIPCYGAVKKNTTTLSHTGPLPVSMTAEIIRPTEDPLV</sequence>
<feature type="region of interest" description="Disordered" evidence="1">
    <location>
        <begin position="162"/>
        <end position="190"/>
    </location>
</feature>
<dbReference type="OrthoDB" id="4347872at2759"/>
<keyword evidence="3" id="KW-1185">Reference proteome</keyword>
<feature type="compositionally biased region" description="Acidic residues" evidence="1">
    <location>
        <begin position="171"/>
        <end position="180"/>
    </location>
</feature>
<accession>A0A9W9NM67</accession>
<dbReference type="EMBL" id="JAPQKT010000008">
    <property type="protein sequence ID" value="KAJ5222509.1"/>
    <property type="molecule type" value="Genomic_DNA"/>
</dbReference>
<evidence type="ECO:0000313" key="3">
    <source>
        <dbReference type="Proteomes" id="UP001147733"/>
    </source>
</evidence>
<dbReference type="AlphaFoldDB" id="A0A9W9NM67"/>
<protein>
    <submittedName>
        <fullName evidence="2">Lipopolysaccharide-modifying protein</fullName>
    </submittedName>
</protein>
<reference evidence="2" key="2">
    <citation type="journal article" date="2023" name="IMA Fungus">
        <title>Comparative genomic study of the Penicillium genus elucidates a diverse pangenome and 15 lateral gene transfer events.</title>
        <authorList>
            <person name="Petersen C."/>
            <person name="Sorensen T."/>
            <person name="Nielsen M.R."/>
            <person name="Sondergaard T.E."/>
            <person name="Sorensen J.L."/>
            <person name="Fitzpatrick D.A."/>
            <person name="Frisvad J.C."/>
            <person name="Nielsen K.L."/>
        </authorList>
    </citation>
    <scope>NUCLEOTIDE SEQUENCE</scope>
    <source>
        <strain evidence="2">IBT 23319</strain>
    </source>
</reference>
<dbReference type="Proteomes" id="UP001147733">
    <property type="component" value="Unassembled WGS sequence"/>
</dbReference>
<evidence type="ECO:0000256" key="1">
    <source>
        <dbReference type="SAM" id="MobiDB-lite"/>
    </source>
</evidence>
<name>A0A9W9NM67_PENCI</name>
<organism evidence="2 3">
    <name type="scientific">Penicillium citrinum</name>
    <dbReference type="NCBI Taxonomy" id="5077"/>
    <lineage>
        <taxon>Eukaryota</taxon>
        <taxon>Fungi</taxon>
        <taxon>Dikarya</taxon>
        <taxon>Ascomycota</taxon>
        <taxon>Pezizomycotina</taxon>
        <taxon>Eurotiomycetes</taxon>
        <taxon>Eurotiomycetidae</taxon>
        <taxon>Eurotiales</taxon>
        <taxon>Aspergillaceae</taxon>
        <taxon>Penicillium</taxon>
    </lineage>
</organism>
<gene>
    <name evidence="2" type="ORF">N7469_008749</name>
</gene>
<dbReference type="RefSeq" id="XP_056497432.1">
    <property type="nucleotide sequence ID" value="XM_056647667.1"/>
</dbReference>
<dbReference type="GeneID" id="81386834"/>
<evidence type="ECO:0000313" key="2">
    <source>
        <dbReference type="EMBL" id="KAJ5222509.1"/>
    </source>
</evidence>